<dbReference type="EMBL" id="BSVB01000001">
    <property type="protein sequence ID" value="GMA95130.1"/>
    <property type="molecule type" value="Genomic_DNA"/>
</dbReference>
<keyword evidence="4" id="KW-1185">Reference proteome</keyword>
<proteinExistence type="predicted"/>
<dbReference type="Pfam" id="PF08241">
    <property type="entry name" value="Methyltransf_11"/>
    <property type="match status" value="1"/>
</dbReference>
<feature type="compositionally biased region" description="Basic residues" evidence="1">
    <location>
        <begin position="314"/>
        <end position="339"/>
    </location>
</feature>
<accession>A0ABQ6K3B8</accession>
<feature type="domain" description="Methyltransferase type 11" evidence="2">
    <location>
        <begin position="40"/>
        <end position="125"/>
    </location>
</feature>
<sequence>MPGEWDGTADAYAASFAHLCAGTIEPLLDAIERPDYGTLLDVGTGPGSLARAAAARGWRVEAGDAEPSMVALAASLGGGIRYRQATLPHLPHADGAFDAVTANFVVNHTHDPRAALAELARVARRTVAITIWPRRRTELNGLWSGIVRDAGAVSPPGTTLSPELDFDRSGPGLAAALTEAGLHDVVGRTLEWDFAIAADDLWAGVAGGAGTIGTTYRANDDGIRRGIRSAYRIRTGDLTGADGLLHFPAAALLAVGEKGSHDRRRPSRVARRCGGAHATPFRMVASARTGSARRRPGFRGAPRGLDAPPGRALPVHHRDRRARAGRHGLARGLRARAQRTRTPAALRRRAERLRAARPAQPGDR</sequence>
<name>A0ABQ6K3B8_9MICO</name>
<evidence type="ECO:0000256" key="1">
    <source>
        <dbReference type="SAM" id="MobiDB-lite"/>
    </source>
</evidence>
<comment type="caution">
    <text evidence="3">The sequence shown here is derived from an EMBL/GenBank/DDBJ whole genome shotgun (WGS) entry which is preliminary data.</text>
</comment>
<dbReference type="CDD" id="cd02440">
    <property type="entry name" value="AdoMet_MTases"/>
    <property type="match status" value="1"/>
</dbReference>
<dbReference type="SUPFAM" id="SSF53335">
    <property type="entry name" value="S-adenosyl-L-methionine-dependent methyltransferases"/>
    <property type="match status" value="1"/>
</dbReference>
<dbReference type="Gene3D" id="3.40.50.150">
    <property type="entry name" value="Vaccinia Virus protein VP39"/>
    <property type="match status" value="1"/>
</dbReference>
<dbReference type="InterPro" id="IPR029063">
    <property type="entry name" value="SAM-dependent_MTases_sf"/>
</dbReference>
<dbReference type="InterPro" id="IPR013216">
    <property type="entry name" value="Methyltransf_11"/>
</dbReference>
<protein>
    <recommendedName>
        <fullName evidence="2">Methyltransferase type 11 domain-containing protein</fullName>
    </recommendedName>
</protein>
<dbReference type="PANTHER" id="PTHR43591">
    <property type="entry name" value="METHYLTRANSFERASE"/>
    <property type="match status" value="1"/>
</dbReference>
<feature type="region of interest" description="Disordered" evidence="1">
    <location>
        <begin position="287"/>
        <end position="364"/>
    </location>
</feature>
<reference evidence="4" key="1">
    <citation type="journal article" date="2019" name="Int. J. Syst. Evol. Microbiol.">
        <title>The Global Catalogue of Microorganisms (GCM) 10K type strain sequencing project: providing services to taxonomists for standard genome sequencing and annotation.</title>
        <authorList>
            <consortium name="The Broad Institute Genomics Platform"/>
            <consortium name="The Broad Institute Genome Sequencing Center for Infectious Disease"/>
            <person name="Wu L."/>
            <person name="Ma J."/>
        </authorList>
    </citation>
    <scope>NUCLEOTIDE SEQUENCE [LARGE SCALE GENOMIC DNA]</scope>
    <source>
        <strain evidence="4">NBRC 108894</strain>
    </source>
</reference>
<evidence type="ECO:0000313" key="3">
    <source>
        <dbReference type="EMBL" id="GMA95130.1"/>
    </source>
</evidence>
<gene>
    <name evidence="3" type="ORF">GCM10025881_19540</name>
</gene>
<evidence type="ECO:0000313" key="4">
    <source>
        <dbReference type="Proteomes" id="UP001157034"/>
    </source>
</evidence>
<dbReference type="Proteomes" id="UP001157034">
    <property type="component" value="Unassembled WGS sequence"/>
</dbReference>
<organism evidence="3 4">
    <name type="scientific">Pseudolysinimonas kribbensis</name>
    <dbReference type="NCBI Taxonomy" id="433641"/>
    <lineage>
        <taxon>Bacteria</taxon>
        <taxon>Bacillati</taxon>
        <taxon>Actinomycetota</taxon>
        <taxon>Actinomycetes</taxon>
        <taxon>Micrococcales</taxon>
        <taxon>Microbacteriaceae</taxon>
        <taxon>Pseudolysinimonas</taxon>
    </lineage>
</organism>
<evidence type="ECO:0000259" key="2">
    <source>
        <dbReference type="Pfam" id="PF08241"/>
    </source>
</evidence>